<dbReference type="WBParaSite" id="SSLN_0001481001-mRNA-1">
    <property type="protein sequence ID" value="SSLN_0001481001-mRNA-1"/>
    <property type="gene ID" value="SSLN_0001481001"/>
</dbReference>
<protein>
    <submittedName>
        <fullName evidence="2 4">Uncharacterized protein</fullName>
    </submittedName>
</protein>
<reference evidence="2 3" key="2">
    <citation type="submission" date="2018-11" db="EMBL/GenBank/DDBJ databases">
        <authorList>
            <consortium name="Pathogen Informatics"/>
        </authorList>
    </citation>
    <scope>NUCLEOTIDE SEQUENCE [LARGE SCALE GENOMIC DNA]</scope>
    <source>
        <strain evidence="2 3">NST_G2</strain>
    </source>
</reference>
<keyword evidence="1" id="KW-0812">Transmembrane</keyword>
<keyword evidence="1" id="KW-0472">Membrane</keyword>
<evidence type="ECO:0000313" key="4">
    <source>
        <dbReference type="WBParaSite" id="SSLN_0001481001-mRNA-1"/>
    </source>
</evidence>
<proteinExistence type="predicted"/>
<dbReference type="OrthoDB" id="10059070at2759"/>
<keyword evidence="1" id="KW-1133">Transmembrane helix</keyword>
<sequence>MMSALLTSLCFTSTHLRSLVFLLLVFLLRVVLILYWVSLTTVRSGQLSDAEVGAAAADLVYVSTYTTCPHKNKHQDFTQQRVERLTSQMCDIAGGHVKKELSQPDSQTTSQPLHTTHIGLTARSERDGLPISLATGYPARPQVTDSGTAFSEEVDSFKDIEARLLPNGQSKYDIIFRIDAARRVFSNLRKGLWTRRDISTDTKIRIYRASVRSILLYGCECWATRIEDERKLETFDHHCLRTILRVKYTDFVSNETARNRCENIARISKAIQARRLKWFRHVLCRPPYELSVTVLEPTPLPNRRHRRVGQLKTWLDTVRQDMEVVIGPSVFSVRRWRREWIELSRSCVEEHNP</sequence>
<evidence type="ECO:0000313" key="3">
    <source>
        <dbReference type="Proteomes" id="UP000275846"/>
    </source>
</evidence>
<dbReference type="PANTHER" id="PTHR47027">
    <property type="entry name" value="REVERSE TRANSCRIPTASE DOMAIN-CONTAINING PROTEIN"/>
    <property type="match status" value="1"/>
</dbReference>
<feature type="transmembrane region" description="Helical" evidence="1">
    <location>
        <begin position="20"/>
        <end position="38"/>
    </location>
</feature>
<dbReference type="EMBL" id="UYSU01038800">
    <property type="protein sequence ID" value="VDM00654.1"/>
    <property type="molecule type" value="Genomic_DNA"/>
</dbReference>
<keyword evidence="3" id="KW-1185">Reference proteome</keyword>
<name>A0A183TCS0_SCHSO</name>
<gene>
    <name evidence="2" type="ORF">SSLN_LOCUS14268</name>
</gene>
<dbReference type="AlphaFoldDB" id="A0A183TCS0"/>
<dbReference type="PANTHER" id="PTHR47027:SF25">
    <property type="entry name" value="REVERSE TRANSCRIPTASE DOMAIN-CONTAINING PROTEIN"/>
    <property type="match status" value="1"/>
</dbReference>
<evidence type="ECO:0000313" key="2">
    <source>
        <dbReference type="EMBL" id="VDM00654.1"/>
    </source>
</evidence>
<evidence type="ECO:0000256" key="1">
    <source>
        <dbReference type="SAM" id="Phobius"/>
    </source>
</evidence>
<accession>A0A183TCS0</accession>
<reference evidence="4" key="1">
    <citation type="submission" date="2016-06" db="UniProtKB">
        <authorList>
            <consortium name="WormBaseParasite"/>
        </authorList>
    </citation>
    <scope>IDENTIFICATION</scope>
</reference>
<dbReference type="Proteomes" id="UP000275846">
    <property type="component" value="Unassembled WGS sequence"/>
</dbReference>
<organism evidence="4">
    <name type="scientific">Schistocephalus solidus</name>
    <name type="common">Tapeworm</name>
    <dbReference type="NCBI Taxonomy" id="70667"/>
    <lineage>
        <taxon>Eukaryota</taxon>
        <taxon>Metazoa</taxon>
        <taxon>Spiralia</taxon>
        <taxon>Lophotrochozoa</taxon>
        <taxon>Platyhelminthes</taxon>
        <taxon>Cestoda</taxon>
        <taxon>Eucestoda</taxon>
        <taxon>Diphyllobothriidea</taxon>
        <taxon>Diphyllobothriidae</taxon>
        <taxon>Schistocephalus</taxon>
    </lineage>
</organism>
<dbReference type="STRING" id="70667.A0A183TCS0"/>